<gene>
    <name evidence="5" type="ORF">H8R91_04410</name>
</gene>
<dbReference type="HAMAP" id="MF_00984">
    <property type="entry name" value="SSB"/>
    <property type="match status" value="1"/>
</dbReference>
<proteinExistence type="inferred from homology"/>
<dbReference type="GO" id="GO:0003677">
    <property type="term" value="F:DNA binding"/>
    <property type="evidence" value="ECO:0007669"/>
    <property type="project" value="UniProtKB-KW"/>
</dbReference>
<feature type="short sequence motif" description="Important for interaction with partner proteins" evidence="2">
    <location>
        <begin position="139"/>
        <end position="144"/>
    </location>
</feature>
<dbReference type="NCBIfam" id="TIGR00621">
    <property type="entry name" value="ssb"/>
    <property type="match status" value="1"/>
</dbReference>
<comment type="function">
    <text evidence="2">Plays an important role in DNA replication, recombination and repair. Binds to ssDNA and to an array of partner proteins to recruit them to their sites of action during DNA metabolism.</text>
</comment>
<dbReference type="CDD" id="cd04496">
    <property type="entry name" value="SSB_OBF"/>
    <property type="match status" value="1"/>
</dbReference>
<evidence type="ECO:0000313" key="5">
    <source>
        <dbReference type="EMBL" id="MBC5727778.1"/>
    </source>
</evidence>
<name>A0ABR7HJR8_9FIRM</name>
<keyword evidence="2" id="KW-0235">DNA replication</keyword>
<dbReference type="Gene3D" id="2.40.50.140">
    <property type="entry name" value="Nucleic acid-binding proteins"/>
    <property type="match status" value="1"/>
</dbReference>
<feature type="compositionally biased region" description="Low complexity" evidence="4">
    <location>
        <begin position="111"/>
        <end position="122"/>
    </location>
</feature>
<dbReference type="RefSeq" id="WP_186935048.1">
    <property type="nucleotide sequence ID" value="NZ_JACOPS010000002.1"/>
</dbReference>
<dbReference type="PANTHER" id="PTHR10302:SF27">
    <property type="entry name" value="SINGLE-STRANDED DNA-BINDING PROTEIN"/>
    <property type="match status" value="1"/>
</dbReference>
<dbReference type="InterPro" id="IPR000424">
    <property type="entry name" value="Primosome_PriB/ssb"/>
</dbReference>
<dbReference type="PANTHER" id="PTHR10302">
    <property type="entry name" value="SINGLE-STRANDED DNA-BINDING PROTEIN"/>
    <property type="match status" value="1"/>
</dbReference>
<evidence type="ECO:0000256" key="1">
    <source>
        <dbReference type="ARBA" id="ARBA00023125"/>
    </source>
</evidence>
<dbReference type="SUPFAM" id="SSF50249">
    <property type="entry name" value="Nucleic acid-binding proteins"/>
    <property type="match status" value="1"/>
</dbReference>
<keyword evidence="1 2" id="KW-0238">DNA-binding</keyword>
<keyword evidence="6" id="KW-1185">Reference proteome</keyword>
<comment type="caution">
    <text evidence="5">The sequence shown here is derived from an EMBL/GenBank/DDBJ whole genome shotgun (WGS) entry which is preliminary data.</text>
</comment>
<evidence type="ECO:0000256" key="2">
    <source>
        <dbReference type="HAMAP-Rule" id="MF_00984"/>
    </source>
</evidence>
<sequence length="144" mass="16195">MLNRIVLMGRLTANPELKSTTTGKSVTSFSIAVERNYNKSGEERKVDFFNVVCWNYTAEFVCRYFAKGNMIALEGKLQSRTYQANDGSTRYVTEIVADTVSFTGERVQKANNNNKDSSSTTSEQPPLPSQPDFENMPIDDDLPF</sequence>
<protein>
    <recommendedName>
        <fullName evidence="2 3">Single-stranded DNA-binding protein</fullName>
        <shortName evidence="2">SSB</shortName>
    </recommendedName>
</protein>
<evidence type="ECO:0000256" key="3">
    <source>
        <dbReference type="PIRNR" id="PIRNR002070"/>
    </source>
</evidence>
<organism evidence="5 6">
    <name type="scientific">Ruminococcus intestinalis</name>
    <dbReference type="NCBI Taxonomy" id="2763066"/>
    <lineage>
        <taxon>Bacteria</taxon>
        <taxon>Bacillati</taxon>
        <taxon>Bacillota</taxon>
        <taxon>Clostridia</taxon>
        <taxon>Eubacteriales</taxon>
        <taxon>Oscillospiraceae</taxon>
        <taxon>Ruminococcus</taxon>
    </lineage>
</organism>
<comment type="subunit">
    <text evidence="2">Homotetramer.</text>
</comment>
<dbReference type="EMBL" id="JACOPS010000002">
    <property type="protein sequence ID" value="MBC5727778.1"/>
    <property type="molecule type" value="Genomic_DNA"/>
</dbReference>
<evidence type="ECO:0000256" key="4">
    <source>
        <dbReference type="SAM" id="MobiDB-lite"/>
    </source>
</evidence>
<keyword evidence="2" id="KW-0227">DNA damage</keyword>
<keyword evidence="2" id="KW-0234">DNA repair</keyword>
<keyword evidence="2" id="KW-0233">DNA recombination</keyword>
<dbReference type="Proteomes" id="UP000636755">
    <property type="component" value="Unassembled WGS sequence"/>
</dbReference>
<dbReference type="InterPro" id="IPR011344">
    <property type="entry name" value="ssDNA-bd"/>
</dbReference>
<dbReference type="PROSITE" id="PS50935">
    <property type="entry name" value="SSB"/>
    <property type="match status" value="1"/>
</dbReference>
<accession>A0ABR7HJR8</accession>
<dbReference type="InterPro" id="IPR012340">
    <property type="entry name" value="NA-bd_OB-fold"/>
</dbReference>
<dbReference type="PIRSF" id="PIRSF002070">
    <property type="entry name" value="SSB"/>
    <property type="match status" value="1"/>
</dbReference>
<feature type="region of interest" description="Disordered" evidence="4">
    <location>
        <begin position="106"/>
        <end position="144"/>
    </location>
</feature>
<dbReference type="Pfam" id="PF00436">
    <property type="entry name" value="SSB"/>
    <property type="match status" value="1"/>
</dbReference>
<reference evidence="5 6" key="1">
    <citation type="submission" date="2020-08" db="EMBL/GenBank/DDBJ databases">
        <title>Genome public.</title>
        <authorList>
            <person name="Liu C."/>
            <person name="Sun Q."/>
        </authorList>
    </citation>
    <scope>NUCLEOTIDE SEQUENCE [LARGE SCALE GENOMIC DNA]</scope>
    <source>
        <strain evidence="5 6">NSJ-71</strain>
    </source>
</reference>
<evidence type="ECO:0000313" key="6">
    <source>
        <dbReference type="Proteomes" id="UP000636755"/>
    </source>
</evidence>
<comment type="caution">
    <text evidence="2">Lacks conserved residue(s) required for the propagation of feature annotation.</text>
</comment>